<proteinExistence type="predicted"/>
<feature type="non-terminal residue" evidence="1">
    <location>
        <position position="236"/>
    </location>
</feature>
<comment type="caution">
    <text evidence="1">The sequence shown here is derived from an EMBL/GenBank/DDBJ whole genome shotgun (WGS) entry which is preliminary data.</text>
</comment>
<dbReference type="Proteomes" id="UP001629235">
    <property type="component" value="Unassembled WGS sequence"/>
</dbReference>
<gene>
    <name evidence="1" type="primary">drmC</name>
    <name evidence="1" type="ORF">PQR01_40570</name>
</gene>
<organism evidence="1 2">
    <name type="scientific">Paraburkholderia rhynchosiae</name>
    <dbReference type="NCBI Taxonomy" id="487049"/>
    <lineage>
        <taxon>Bacteria</taxon>
        <taxon>Pseudomonadati</taxon>
        <taxon>Pseudomonadota</taxon>
        <taxon>Betaproteobacteria</taxon>
        <taxon>Burkholderiales</taxon>
        <taxon>Burkholderiaceae</taxon>
        <taxon>Paraburkholderia</taxon>
    </lineage>
</organism>
<keyword evidence="2" id="KW-1185">Reference proteome</keyword>
<reference evidence="1 2" key="1">
    <citation type="journal article" date="2024" name="Chem. Sci.">
        <title>Discovery of megapolipeptins by genome mining of a Burkholderiales bacteria collection.</title>
        <authorList>
            <person name="Paulo B.S."/>
            <person name="Recchia M.J.J."/>
            <person name="Lee S."/>
            <person name="Fergusson C.H."/>
            <person name="Romanowski S.B."/>
            <person name="Hernandez A."/>
            <person name="Krull N."/>
            <person name="Liu D.Y."/>
            <person name="Cavanagh H."/>
            <person name="Bos A."/>
            <person name="Gray C.A."/>
            <person name="Murphy B.T."/>
            <person name="Linington R.G."/>
            <person name="Eustaquio A.S."/>
        </authorList>
    </citation>
    <scope>NUCLEOTIDE SEQUENCE [LARGE SCALE GENOMIC DNA]</scope>
    <source>
        <strain evidence="1 2">RL18-126-BIB-B</strain>
    </source>
</reference>
<accession>A0ACC7NT14</accession>
<protein>
    <submittedName>
        <fullName evidence="1">DISARM system phospholipase D-like protein DrmC</fullName>
    </submittedName>
</protein>
<sequence>MGTSKSLLDAITEFSAHVSPDAVETVVEQLRRVHGTAKTSSAMLPIQQRLHATARAKFERVIEEWRQDAGQITLAELAASIEGALYQATRLHGESSVELVWSGPATPWSGLRSTEQALLELINTARRSLFIVTFAAYKVDGLVSAIESAMARGVHVSFLLESREESAGKVTFDPAVALALSRLKGVATYVWPSSRRPRSSQGQHGSLHAKFMLADDEVLFLSSANLTDYAMNLNVE</sequence>
<evidence type="ECO:0000313" key="2">
    <source>
        <dbReference type="Proteomes" id="UP001629235"/>
    </source>
</evidence>
<name>A0ACC7NT14_9BURK</name>
<dbReference type="EMBL" id="JAQQDW010000248">
    <property type="protein sequence ID" value="MFM0109483.1"/>
    <property type="molecule type" value="Genomic_DNA"/>
</dbReference>
<evidence type="ECO:0000313" key="1">
    <source>
        <dbReference type="EMBL" id="MFM0109483.1"/>
    </source>
</evidence>